<dbReference type="CDD" id="cd08267">
    <property type="entry name" value="MDR1"/>
    <property type="match status" value="1"/>
</dbReference>
<dbReference type="InterPro" id="IPR050700">
    <property type="entry name" value="YIM1/Zinc_Alcohol_DH_Fams"/>
</dbReference>
<name>A0AAV3XLV5_9CYAN</name>
<reference evidence="2" key="1">
    <citation type="submission" date="2019-10" db="EMBL/GenBank/DDBJ databases">
        <title>Draft genome sequece of Microseira wollei NIES-4236.</title>
        <authorList>
            <person name="Yamaguchi H."/>
            <person name="Suzuki S."/>
            <person name="Kawachi M."/>
        </authorList>
    </citation>
    <scope>NUCLEOTIDE SEQUENCE</scope>
    <source>
        <strain evidence="2">NIES-4236</strain>
    </source>
</reference>
<comment type="caution">
    <text evidence="2">The sequence shown here is derived from an EMBL/GenBank/DDBJ whole genome shotgun (WGS) entry which is preliminary data.</text>
</comment>
<dbReference type="Gene3D" id="3.40.50.720">
    <property type="entry name" value="NAD(P)-binding Rossmann-like Domain"/>
    <property type="match status" value="1"/>
</dbReference>
<dbReference type="PANTHER" id="PTHR11695">
    <property type="entry name" value="ALCOHOL DEHYDROGENASE RELATED"/>
    <property type="match status" value="1"/>
</dbReference>
<dbReference type="PANTHER" id="PTHR11695:SF648">
    <property type="entry name" value="ZINC-BINDING OXIDOREDUCTASE"/>
    <property type="match status" value="1"/>
</dbReference>
<sequence length="325" mass="35085">MKAIVCTKYGSPDVLELKEVEKPTLKDNEVLIRVYAASATAADCMMRQGTPFYGRLFLGLMRPKNPITGTGFAGIIETVGKEVKLFKEGDSVFGETGIGFSTNAEYVCLPEDGVLATLPHNMTYEEAAPVCDGALTSWSFLKDIGKIQSGQSVLINGASGSLGSAAVQIAKYFGAEVTGVCSTTNLEMVKSLGADKVIDYTKEDFTKTGQTYDIIFDTVGKSSFSRCKGSLRENGVYLSPVLSLPILFEMIWTSKVGSKKAKFSATGLRPVSELRVLLNELKECIEAGKIKSIVDRSYPLKQTAEAHKYIETGHKKGNVVITVAP</sequence>
<dbReference type="AlphaFoldDB" id="A0AAV3XLV5"/>
<feature type="domain" description="Enoyl reductase (ER)" evidence="1">
    <location>
        <begin position="10"/>
        <end position="321"/>
    </location>
</feature>
<evidence type="ECO:0000313" key="3">
    <source>
        <dbReference type="Proteomes" id="UP001050975"/>
    </source>
</evidence>
<dbReference type="GO" id="GO:0016491">
    <property type="term" value="F:oxidoreductase activity"/>
    <property type="evidence" value="ECO:0007669"/>
    <property type="project" value="InterPro"/>
</dbReference>
<dbReference type="SUPFAM" id="SSF50129">
    <property type="entry name" value="GroES-like"/>
    <property type="match status" value="1"/>
</dbReference>
<dbReference type="InterPro" id="IPR013154">
    <property type="entry name" value="ADH-like_N"/>
</dbReference>
<dbReference type="InterPro" id="IPR036291">
    <property type="entry name" value="NAD(P)-bd_dom_sf"/>
</dbReference>
<dbReference type="EMBL" id="BLAY01000171">
    <property type="protein sequence ID" value="GET42598.1"/>
    <property type="molecule type" value="Genomic_DNA"/>
</dbReference>
<dbReference type="Pfam" id="PF13602">
    <property type="entry name" value="ADH_zinc_N_2"/>
    <property type="match status" value="1"/>
</dbReference>
<dbReference type="RefSeq" id="WP_226590394.1">
    <property type="nucleotide sequence ID" value="NZ_BLAY01000171.1"/>
</dbReference>
<dbReference type="Pfam" id="PF08240">
    <property type="entry name" value="ADH_N"/>
    <property type="match status" value="1"/>
</dbReference>
<dbReference type="InterPro" id="IPR020843">
    <property type="entry name" value="ER"/>
</dbReference>
<organism evidence="2 3">
    <name type="scientific">Microseira wollei NIES-4236</name>
    <dbReference type="NCBI Taxonomy" id="2530354"/>
    <lineage>
        <taxon>Bacteria</taxon>
        <taxon>Bacillati</taxon>
        <taxon>Cyanobacteriota</taxon>
        <taxon>Cyanophyceae</taxon>
        <taxon>Oscillatoriophycideae</taxon>
        <taxon>Aerosakkonematales</taxon>
        <taxon>Aerosakkonemataceae</taxon>
        <taxon>Microseira</taxon>
    </lineage>
</organism>
<protein>
    <submittedName>
        <fullName evidence="2">Alcohol dehydrogenase zinc-binding domain protein</fullName>
    </submittedName>
</protein>
<evidence type="ECO:0000313" key="2">
    <source>
        <dbReference type="EMBL" id="GET42598.1"/>
    </source>
</evidence>
<accession>A0AAV3XLV5</accession>
<dbReference type="SUPFAM" id="SSF51735">
    <property type="entry name" value="NAD(P)-binding Rossmann-fold domains"/>
    <property type="match status" value="1"/>
</dbReference>
<dbReference type="InterPro" id="IPR011032">
    <property type="entry name" value="GroES-like_sf"/>
</dbReference>
<keyword evidence="3" id="KW-1185">Reference proteome</keyword>
<evidence type="ECO:0000259" key="1">
    <source>
        <dbReference type="SMART" id="SM00829"/>
    </source>
</evidence>
<proteinExistence type="predicted"/>
<dbReference type="Gene3D" id="3.90.180.10">
    <property type="entry name" value="Medium-chain alcohol dehydrogenases, catalytic domain"/>
    <property type="match status" value="1"/>
</dbReference>
<dbReference type="SMART" id="SM00829">
    <property type="entry name" value="PKS_ER"/>
    <property type="match status" value="1"/>
</dbReference>
<gene>
    <name evidence="2" type="ORF">MiSe_74160</name>
</gene>
<dbReference type="Proteomes" id="UP001050975">
    <property type="component" value="Unassembled WGS sequence"/>
</dbReference>